<dbReference type="AlphaFoldDB" id="A0A2H3B4C2"/>
<organism evidence="1 2">
    <name type="scientific">Armillaria solidipes</name>
    <dbReference type="NCBI Taxonomy" id="1076256"/>
    <lineage>
        <taxon>Eukaryota</taxon>
        <taxon>Fungi</taxon>
        <taxon>Dikarya</taxon>
        <taxon>Basidiomycota</taxon>
        <taxon>Agaricomycotina</taxon>
        <taxon>Agaricomycetes</taxon>
        <taxon>Agaricomycetidae</taxon>
        <taxon>Agaricales</taxon>
        <taxon>Marasmiineae</taxon>
        <taxon>Physalacriaceae</taxon>
        <taxon>Armillaria</taxon>
    </lineage>
</organism>
<reference evidence="2" key="1">
    <citation type="journal article" date="2017" name="Nat. Ecol. Evol.">
        <title>Genome expansion and lineage-specific genetic innovations in the forest pathogenic fungi Armillaria.</title>
        <authorList>
            <person name="Sipos G."/>
            <person name="Prasanna A.N."/>
            <person name="Walter M.C."/>
            <person name="O'Connor E."/>
            <person name="Balint B."/>
            <person name="Krizsan K."/>
            <person name="Kiss B."/>
            <person name="Hess J."/>
            <person name="Varga T."/>
            <person name="Slot J."/>
            <person name="Riley R."/>
            <person name="Boka B."/>
            <person name="Rigling D."/>
            <person name="Barry K."/>
            <person name="Lee J."/>
            <person name="Mihaltcheva S."/>
            <person name="LaButti K."/>
            <person name="Lipzen A."/>
            <person name="Waldron R."/>
            <person name="Moloney N.M."/>
            <person name="Sperisen C."/>
            <person name="Kredics L."/>
            <person name="Vagvoelgyi C."/>
            <person name="Patrignani A."/>
            <person name="Fitzpatrick D."/>
            <person name="Nagy I."/>
            <person name="Doyle S."/>
            <person name="Anderson J.B."/>
            <person name="Grigoriev I.V."/>
            <person name="Gueldener U."/>
            <person name="Muensterkoetter M."/>
            <person name="Nagy L.G."/>
        </authorList>
    </citation>
    <scope>NUCLEOTIDE SEQUENCE [LARGE SCALE GENOMIC DNA]</scope>
    <source>
        <strain evidence="2">28-4</strain>
    </source>
</reference>
<proteinExistence type="predicted"/>
<sequence>MSLACNITNIVVTSNSPRPTALLGNSGGPPSHTAPRVVIHWPDNEMRSRDMAKFVLIFPIHSHEFSRRSQYPVNDFHVAVARFHSRADIGILQRMVRHEGEMKSWRSPFSLSVYKALWSKDEFCRNTNLTEQQCLLTMLTTLERAVSTTIFKERTDSTLSVGSSHVPALRTTLLGR</sequence>
<gene>
    <name evidence="1" type="ORF">ARMSODRAFT_799109</name>
</gene>
<accession>A0A2H3B4C2</accession>
<name>A0A2H3B4C2_9AGAR</name>
<dbReference type="Proteomes" id="UP000218334">
    <property type="component" value="Unassembled WGS sequence"/>
</dbReference>
<dbReference type="EMBL" id="KZ293504">
    <property type="protein sequence ID" value="PBK59457.1"/>
    <property type="molecule type" value="Genomic_DNA"/>
</dbReference>
<keyword evidence="2" id="KW-1185">Reference proteome</keyword>
<evidence type="ECO:0000313" key="1">
    <source>
        <dbReference type="EMBL" id="PBK59457.1"/>
    </source>
</evidence>
<protein>
    <submittedName>
        <fullName evidence="1">Uncharacterized protein</fullName>
    </submittedName>
</protein>
<evidence type="ECO:0000313" key="2">
    <source>
        <dbReference type="Proteomes" id="UP000218334"/>
    </source>
</evidence>